<organism evidence="2">
    <name type="scientific">Blastocystis hominis</name>
    <dbReference type="NCBI Taxonomy" id="12968"/>
    <lineage>
        <taxon>Eukaryota</taxon>
        <taxon>Sar</taxon>
        <taxon>Stramenopiles</taxon>
        <taxon>Bigyra</taxon>
        <taxon>Opalozoa</taxon>
        <taxon>Opalinata</taxon>
        <taxon>Blastocystidae</taxon>
        <taxon>Blastocystis</taxon>
    </lineage>
</organism>
<evidence type="ECO:0000313" key="2">
    <source>
        <dbReference type="EMBL" id="CBK23378.2"/>
    </source>
</evidence>
<protein>
    <submittedName>
        <fullName evidence="2">Uncharacterized protein</fullName>
    </submittedName>
</protein>
<name>D8M5N9_BLAHO</name>
<feature type="region of interest" description="Disordered" evidence="1">
    <location>
        <begin position="58"/>
        <end position="96"/>
    </location>
</feature>
<keyword evidence="3" id="KW-1185">Reference proteome</keyword>
<feature type="compositionally biased region" description="Polar residues" evidence="1">
    <location>
        <begin position="63"/>
        <end position="74"/>
    </location>
</feature>
<gene>
    <name evidence="2" type="ORF">GSBLH_T00003266001</name>
</gene>
<sequence>MNYLHTRLGGFHVSTFPRRLRRIGAELHRSLHILRESWKLRPSPTFWTRIRSKTRGTEFSPLRTASDTTTSSSIFHPASSSTSKSRRSTGSGEWGHCRGVRTSIRICIAC</sequence>
<dbReference type="InParanoid" id="D8M5N9"/>
<dbReference type="AlphaFoldDB" id="D8M5N9"/>
<dbReference type="RefSeq" id="XP_012897426.1">
    <property type="nucleotide sequence ID" value="XM_013041972.1"/>
</dbReference>
<feature type="compositionally biased region" description="Low complexity" evidence="1">
    <location>
        <begin position="79"/>
        <end position="91"/>
    </location>
</feature>
<dbReference type="EMBL" id="FN668661">
    <property type="protein sequence ID" value="CBK23378.2"/>
    <property type="molecule type" value="Genomic_DNA"/>
</dbReference>
<dbReference type="Proteomes" id="UP000008312">
    <property type="component" value="Unassembled WGS sequence"/>
</dbReference>
<reference evidence="2" key="1">
    <citation type="submission" date="2010-02" db="EMBL/GenBank/DDBJ databases">
        <title>Sequencing and annotation of the Blastocystis hominis genome.</title>
        <authorList>
            <person name="Wincker P."/>
        </authorList>
    </citation>
    <scope>NUCLEOTIDE SEQUENCE</scope>
    <source>
        <strain evidence="2">Singapore isolate B</strain>
    </source>
</reference>
<evidence type="ECO:0000256" key="1">
    <source>
        <dbReference type="SAM" id="MobiDB-lite"/>
    </source>
</evidence>
<dbReference type="GeneID" id="24920371"/>
<proteinExistence type="predicted"/>
<accession>D8M5N9</accession>
<evidence type="ECO:0000313" key="3">
    <source>
        <dbReference type="Proteomes" id="UP000008312"/>
    </source>
</evidence>